<feature type="domain" description="Major facilitator superfamily (MFS) profile" evidence="5">
    <location>
        <begin position="529"/>
        <end position="991"/>
    </location>
</feature>
<dbReference type="Gene3D" id="1.20.1250.20">
    <property type="entry name" value="MFS general substrate transporter like domains"/>
    <property type="match status" value="2"/>
</dbReference>
<dbReference type="GO" id="GO:0016405">
    <property type="term" value="F:CoA-ligase activity"/>
    <property type="evidence" value="ECO:0007669"/>
    <property type="project" value="TreeGrafter"/>
</dbReference>
<feature type="transmembrane region" description="Helical" evidence="4">
    <location>
        <begin position="659"/>
        <end position="684"/>
    </location>
</feature>
<keyword evidence="4" id="KW-0472">Membrane</keyword>
<feature type="transmembrane region" description="Helical" evidence="4">
    <location>
        <begin position="596"/>
        <end position="618"/>
    </location>
</feature>
<feature type="transmembrane region" description="Helical" evidence="4">
    <location>
        <begin position="936"/>
        <end position="955"/>
    </location>
</feature>
<comment type="subcellular location">
    <subcellularLocation>
        <location evidence="1">Membrane</location>
        <topology evidence="1">Multi-pass membrane protein</topology>
    </subcellularLocation>
</comment>
<dbReference type="PANTHER" id="PTHR24096:SF149">
    <property type="entry name" value="AMP-BINDING DOMAIN-CONTAINING PROTEIN-RELATED"/>
    <property type="match status" value="1"/>
</dbReference>
<evidence type="ECO:0000256" key="4">
    <source>
        <dbReference type="SAM" id="Phobius"/>
    </source>
</evidence>
<dbReference type="InterPro" id="IPR020845">
    <property type="entry name" value="AMP-binding_CS"/>
</dbReference>
<dbReference type="InterPro" id="IPR011701">
    <property type="entry name" value="MFS"/>
</dbReference>
<dbReference type="Pfam" id="PF00501">
    <property type="entry name" value="AMP-binding"/>
    <property type="match status" value="1"/>
</dbReference>
<dbReference type="PANTHER" id="PTHR24096">
    <property type="entry name" value="LONG-CHAIN-FATTY-ACID--COA LIGASE"/>
    <property type="match status" value="1"/>
</dbReference>
<dbReference type="SUPFAM" id="SSF56801">
    <property type="entry name" value="Acetyl-CoA synthetase-like"/>
    <property type="match status" value="1"/>
</dbReference>
<feature type="transmembrane region" description="Helical" evidence="4">
    <location>
        <begin position="865"/>
        <end position="883"/>
    </location>
</feature>
<dbReference type="Pfam" id="PF07690">
    <property type="entry name" value="MFS_1"/>
    <property type="match status" value="1"/>
</dbReference>
<feature type="transmembrane region" description="Helical" evidence="4">
    <location>
        <begin position="763"/>
        <end position="781"/>
    </location>
</feature>
<dbReference type="Gene3D" id="3.30.300.30">
    <property type="match status" value="1"/>
</dbReference>
<dbReference type="InterPro" id="IPR025110">
    <property type="entry name" value="AMP-bd_C"/>
</dbReference>
<keyword evidence="7" id="KW-1185">Reference proteome</keyword>
<dbReference type="InterPro" id="IPR045851">
    <property type="entry name" value="AMP-bd_C_sf"/>
</dbReference>
<reference evidence="6 7" key="1">
    <citation type="submission" date="2019-03" db="EMBL/GenBank/DDBJ databases">
        <title>Sequencing 23 genomes of Wallemia ichthyophaga.</title>
        <authorList>
            <person name="Gostincar C."/>
        </authorList>
    </citation>
    <scope>NUCLEOTIDE SEQUENCE [LARGE SCALE GENOMIC DNA]</scope>
    <source>
        <strain evidence="6 7">EXF-5753</strain>
    </source>
</reference>
<dbReference type="SUPFAM" id="SSF103473">
    <property type="entry name" value="MFS general substrate transporter"/>
    <property type="match status" value="1"/>
</dbReference>
<feature type="transmembrane region" description="Helical" evidence="4">
    <location>
        <begin position="527"/>
        <end position="550"/>
    </location>
</feature>
<organism evidence="6 7">
    <name type="scientific">Wallemia hederae</name>
    <dbReference type="NCBI Taxonomy" id="1540922"/>
    <lineage>
        <taxon>Eukaryota</taxon>
        <taxon>Fungi</taxon>
        <taxon>Dikarya</taxon>
        <taxon>Basidiomycota</taxon>
        <taxon>Wallemiomycotina</taxon>
        <taxon>Wallemiomycetes</taxon>
        <taxon>Wallemiales</taxon>
        <taxon>Wallemiaceae</taxon>
        <taxon>Wallemia</taxon>
    </lineage>
</organism>
<dbReference type="InterPro" id="IPR000873">
    <property type="entry name" value="AMP-dep_synth/lig_dom"/>
</dbReference>
<feature type="transmembrane region" description="Helical" evidence="4">
    <location>
        <begin position="734"/>
        <end position="751"/>
    </location>
</feature>
<dbReference type="Pfam" id="PF13193">
    <property type="entry name" value="AMP-binding_C"/>
    <property type="match status" value="1"/>
</dbReference>
<comment type="similarity">
    <text evidence="2">Belongs to the ATP-dependent AMP-binding enzyme family.</text>
</comment>
<dbReference type="InterPro" id="IPR042099">
    <property type="entry name" value="ANL_N_sf"/>
</dbReference>
<evidence type="ECO:0000313" key="7">
    <source>
        <dbReference type="Proteomes" id="UP000310189"/>
    </source>
</evidence>
<evidence type="ECO:0000256" key="3">
    <source>
        <dbReference type="ARBA" id="ARBA00022598"/>
    </source>
</evidence>
<feature type="transmembrane region" description="Helical" evidence="4">
    <location>
        <begin position="801"/>
        <end position="820"/>
    </location>
</feature>
<sequence>MIQSGYADIEIPKQSIFDFVLPKEQQQNHTTAFIDSANDDETLSIARLRRDALRLACGLRRGRGIGRDSRVLIIAPNSLAYPIIFFGISAAGATVSLANPAYGHLELSHQIKDIAADLILAHPTKIDLCAEILREMGYSKEEINRRIVSTTESSHGSHISYTHLLSDDAVHGIPENFNRDLAHSVAVVCYSSGTTGASKGVMTTHHNLIASACQLDNTRAYPLQISDTVLSFMPFYHIFGLSSTLINVVKREVRCVLLPKYTLETFAAAIEKYRITVTSVVPPILNAILKSDIEKRFDMRSLRVFGIGAAPFSDELAHAVSEKLGGVLTISNGYGLTETSPLVCKMPLEYAKSHSSWVGKLVCNTVARITDETGQDVRGDGELRGELWIKGPQVMKGYLNNPAATSESMSLDGFFKTGDIAIYDPKTRLFKIVDRVKEVIKYKGFQVTPAALEALLVSHPQVNDAAVIGVYDDKQATELPRAYVVPRDEISHGMREAADTKSLENEPVPTPQSHNARSAAVNFAFEWGAVLICVSSMLFTQVGIGAYLVITKDFIADTFNIVGDAGEQSWIIAAHSLTVGTFVLPAGRLGDIYGNKLILCIGFLWFSIWSMVTGLTVYTRSIIFFDVCRALQGIAPALMLPNAAGIIGRTYPPGVKKAISFALFGASAPNGFVLGALFSSLFAQSSVKAPVTGAEWAWSNFVLAIALLVMFCLAVWILPSDGDTSAQKSLGFDYWGTLTAVSGLILFNFAWNQAAIVTWKNGYVCALLVVGLLLLGVFAWVESRVAQPLLPLTVFKNIHNNLMLGCIVTGWSTFSIWIYYSIRFIQDLRGVGALETVSQAVPCSVTGCLAASLSSFLILRVGGSWVMIGALLAFLTAICLVAFQPVGLTYWAMQFVAFVIAPFGMDMSFPAASIIISDHLPREHQGLAGSLVNTMVNYSIAIALGIAATVEMNVNDGGRDPEKGIRGACYFGVGLAAVGVMLAVINKMIEEVEVRRSDDPHAAREAQKGLE</sequence>
<protein>
    <recommendedName>
        <fullName evidence="5">Major facilitator superfamily (MFS) profile domain-containing protein</fullName>
    </recommendedName>
</protein>
<keyword evidence="3" id="KW-0436">Ligase</keyword>
<dbReference type="GO" id="GO:0022857">
    <property type="term" value="F:transmembrane transporter activity"/>
    <property type="evidence" value="ECO:0007669"/>
    <property type="project" value="InterPro"/>
</dbReference>
<dbReference type="Gene3D" id="3.40.50.12780">
    <property type="entry name" value="N-terminal domain of ligase-like"/>
    <property type="match status" value="1"/>
</dbReference>
<dbReference type="PROSITE" id="PS00455">
    <property type="entry name" value="AMP_BINDING"/>
    <property type="match status" value="1"/>
</dbReference>
<name>A0A4T0FD27_9BASI</name>
<dbReference type="InterPro" id="IPR036259">
    <property type="entry name" value="MFS_trans_sf"/>
</dbReference>
<gene>
    <name evidence="6" type="ORF">E3P99_03861</name>
</gene>
<feature type="transmembrane region" description="Helical" evidence="4">
    <location>
        <begin position="696"/>
        <end position="718"/>
    </location>
</feature>
<dbReference type="GO" id="GO:0016020">
    <property type="term" value="C:membrane"/>
    <property type="evidence" value="ECO:0007669"/>
    <property type="project" value="UniProtKB-SubCell"/>
</dbReference>
<dbReference type="Proteomes" id="UP000310189">
    <property type="component" value="Unassembled WGS sequence"/>
</dbReference>
<evidence type="ECO:0000259" key="5">
    <source>
        <dbReference type="PROSITE" id="PS50850"/>
    </source>
</evidence>
<evidence type="ECO:0000256" key="1">
    <source>
        <dbReference type="ARBA" id="ARBA00004141"/>
    </source>
</evidence>
<evidence type="ECO:0000313" key="6">
    <source>
        <dbReference type="EMBL" id="TIA85888.1"/>
    </source>
</evidence>
<dbReference type="PROSITE" id="PS50850">
    <property type="entry name" value="MFS"/>
    <property type="match status" value="1"/>
</dbReference>
<feature type="transmembrane region" description="Helical" evidence="4">
    <location>
        <begin position="967"/>
        <end position="985"/>
    </location>
</feature>
<feature type="transmembrane region" description="Helical" evidence="4">
    <location>
        <begin position="895"/>
        <end position="916"/>
    </location>
</feature>
<evidence type="ECO:0000256" key="2">
    <source>
        <dbReference type="ARBA" id="ARBA00006432"/>
    </source>
</evidence>
<dbReference type="AlphaFoldDB" id="A0A4T0FD27"/>
<keyword evidence="4" id="KW-1133">Transmembrane helix</keyword>
<dbReference type="EMBL" id="SPNW01000095">
    <property type="protein sequence ID" value="TIA85888.1"/>
    <property type="molecule type" value="Genomic_DNA"/>
</dbReference>
<proteinExistence type="inferred from homology"/>
<dbReference type="InterPro" id="IPR020846">
    <property type="entry name" value="MFS_dom"/>
</dbReference>
<dbReference type="CDD" id="cd17476">
    <property type="entry name" value="MFS_Amf1_MDR_like"/>
    <property type="match status" value="1"/>
</dbReference>
<accession>A0A4T0FD27</accession>
<comment type="caution">
    <text evidence="6">The sequence shown here is derived from an EMBL/GenBank/DDBJ whole genome shotgun (WGS) entry which is preliminary data.</text>
</comment>
<dbReference type="OrthoDB" id="440755at2759"/>
<keyword evidence="4" id="KW-0812">Transmembrane</keyword>